<protein>
    <submittedName>
        <fullName evidence="2">Uncharacterized protein</fullName>
    </submittedName>
</protein>
<name>A0A484L144_9ASTE</name>
<feature type="compositionally biased region" description="Polar residues" evidence="1">
    <location>
        <begin position="53"/>
        <end position="65"/>
    </location>
</feature>
<sequence length="74" mass="8396">MDSHLPQEIFIPAINGRSLIELFFHSIGTELAHRPSSHFRLLLPMDDKIIGGATSSDNPKLNQQRIQDKKCKEL</sequence>
<accession>A0A484L144</accession>
<dbReference type="Proteomes" id="UP000595140">
    <property type="component" value="Unassembled WGS sequence"/>
</dbReference>
<evidence type="ECO:0000313" key="3">
    <source>
        <dbReference type="Proteomes" id="UP000595140"/>
    </source>
</evidence>
<reference evidence="2 3" key="1">
    <citation type="submission" date="2018-04" db="EMBL/GenBank/DDBJ databases">
        <authorList>
            <person name="Vogel A."/>
        </authorList>
    </citation>
    <scope>NUCLEOTIDE SEQUENCE [LARGE SCALE GENOMIC DNA]</scope>
</reference>
<feature type="region of interest" description="Disordered" evidence="1">
    <location>
        <begin position="53"/>
        <end position="74"/>
    </location>
</feature>
<keyword evidence="3" id="KW-1185">Reference proteome</keyword>
<dbReference type="AlphaFoldDB" id="A0A484L144"/>
<evidence type="ECO:0000256" key="1">
    <source>
        <dbReference type="SAM" id="MobiDB-lite"/>
    </source>
</evidence>
<organism evidence="2 3">
    <name type="scientific">Cuscuta campestris</name>
    <dbReference type="NCBI Taxonomy" id="132261"/>
    <lineage>
        <taxon>Eukaryota</taxon>
        <taxon>Viridiplantae</taxon>
        <taxon>Streptophyta</taxon>
        <taxon>Embryophyta</taxon>
        <taxon>Tracheophyta</taxon>
        <taxon>Spermatophyta</taxon>
        <taxon>Magnoliopsida</taxon>
        <taxon>eudicotyledons</taxon>
        <taxon>Gunneridae</taxon>
        <taxon>Pentapetalae</taxon>
        <taxon>asterids</taxon>
        <taxon>lamiids</taxon>
        <taxon>Solanales</taxon>
        <taxon>Convolvulaceae</taxon>
        <taxon>Cuscuteae</taxon>
        <taxon>Cuscuta</taxon>
        <taxon>Cuscuta subgen. Grammica</taxon>
        <taxon>Cuscuta sect. Cleistogrammica</taxon>
    </lineage>
</organism>
<gene>
    <name evidence="2" type="ORF">CCAM_LOCUS11801</name>
</gene>
<evidence type="ECO:0000313" key="2">
    <source>
        <dbReference type="EMBL" id="VFQ70025.1"/>
    </source>
</evidence>
<proteinExistence type="predicted"/>
<dbReference type="EMBL" id="OOIL02000868">
    <property type="protein sequence ID" value="VFQ70025.1"/>
    <property type="molecule type" value="Genomic_DNA"/>
</dbReference>